<name>A0A3P7MWH7_ONCOC</name>
<organism evidence="2 3">
    <name type="scientific">Onchocerca ochengi</name>
    <name type="common">Filarial nematode worm</name>
    <dbReference type="NCBI Taxonomy" id="42157"/>
    <lineage>
        <taxon>Eukaryota</taxon>
        <taxon>Metazoa</taxon>
        <taxon>Ecdysozoa</taxon>
        <taxon>Nematoda</taxon>
        <taxon>Chromadorea</taxon>
        <taxon>Rhabditida</taxon>
        <taxon>Spirurina</taxon>
        <taxon>Spiruromorpha</taxon>
        <taxon>Filarioidea</taxon>
        <taxon>Onchocercidae</taxon>
        <taxon>Onchocerca</taxon>
    </lineage>
</organism>
<keyword evidence="3" id="KW-1185">Reference proteome</keyword>
<reference evidence="2 3" key="1">
    <citation type="submission" date="2018-08" db="EMBL/GenBank/DDBJ databases">
        <authorList>
            <person name="Laetsch R D."/>
            <person name="Stevens L."/>
            <person name="Kumar S."/>
            <person name="Blaxter L. M."/>
        </authorList>
    </citation>
    <scope>NUCLEOTIDE SEQUENCE [LARGE SCALE GENOMIC DNA]</scope>
</reference>
<dbReference type="Proteomes" id="UP000271087">
    <property type="component" value="Unassembled WGS sequence"/>
</dbReference>
<sequence>VSGTFGLDTVISLHKSRTSLSFESISCVIGLTTIAFDCCPFGSPVCRPYLIQHNAVLCGPLQWKHDRFLKLQSSVNPHGPFPLLGFFGFAVGLGPFAAVFFVIAKTDVSPLDL</sequence>
<evidence type="ECO:0000256" key="1">
    <source>
        <dbReference type="SAM" id="Phobius"/>
    </source>
</evidence>
<feature type="transmembrane region" description="Helical" evidence="1">
    <location>
        <begin position="83"/>
        <end position="104"/>
    </location>
</feature>
<evidence type="ECO:0000313" key="3">
    <source>
        <dbReference type="Proteomes" id="UP000271087"/>
    </source>
</evidence>
<keyword evidence="1" id="KW-0472">Membrane</keyword>
<feature type="non-terminal residue" evidence="2">
    <location>
        <position position="1"/>
    </location>
</feature>
<dbReference type="AlphaFoldDB" id="A0A3P7MWH7"/>
<gene>
    <name evidence="2" type="ORF">NOO_LOCUS13159</name>
</gene>
<keyword evidence="1" id="KW-0812">Transmembrane</keyword>
<dbReference type="EMBL" id="UYRW01013808">
    <property type="protein sequence ID" value="VDN00592.1"/>
    <property type="molecule type" value="Genomic_DNA"/>
</dbReference>
<accession>A0A3P7MWH7</accession>
<keyword evidence="1" id="KW-1133">Transmembrane helix</keyword>
<protein>
    <submittedName>
        <fullName evidence="2">Uncharacterized protein</fullName>
    </submittedName>
</protein>
<proteinExistence type="predicted"/>
<evidence type="ECO:0000313" key="2">
    <source>
        <dbReference type="EMBL" id="VDN00592.1"/>
    </source>
</evidence>